<evidence type="ECO:0000313" key="2">
    <source>
        <dbReference type="EMBL" id="GLZ80545.1"/>
    </source>
</evidence>
<dbReference type="PANTHER" id="PTHR40763">
    <property type="entry name" value="MEMBRANE PROTEIN-RELATED"/>
    <property type="match status" value="1"/>
</dbReference>
<name>A0A9W6SPD3_9ACTN</name>
<protein>
    <recommendedName>
        <fullName evidence="1">DUF1707 domain-containing protein</fullName>
    </recommendedName>
</protein>
<accession>A0A9W6SPD3</accession>
<dbReference type="AlphaFoldDB" id="A0A9W6SPD3"/>
<dbReference type="Proteomes" id="UP001165079">
    <property type="component" value="Unassembled WGS sequence"/>
</dbReference>
<dbReference type="PANTHER" id="PTHR40763:SF5">
    <property type="entry name" value="MEMBRANE PROTEIN"/>
    <property type="match status" value="1"/>
</dbReference>
<dbReference type="RefSeq" id="WP_285665749.1">
    <property type="nucleotide sequence ID" value="NZ_BSTX01000004.1"/>
</dbReference>
<organism evidence="2 3">
    <name type="scientific">Actinorhabdospora filicis</name>
    <dbReference type="NCBI Taxonomy" id="1785913"/>
    <lineage>
        <taxon>Bacteria</taxon>
        <taxon>Bacillati</taxon>
        <taxon>Actinomycetota</taxon>
        <taxon>Actinomycetes</taxon>
        <taxon>Micromonosporales</taxon>
        <taxon>Micromonosporaceae</taxon>
        <taxon>Actinorhabdospora</taxon>
    </lineage>
</organism>
<evidence type="ECO:0000259" key="1">
    <source>
        <dbReference type="Pfam" id="PF08044"/>
    </source>
</evidence>
<dbReference type="EMBL" id="BSTX01000004">
    <property type="protein sequence ID" value="GLZ80545.1"/>
    <property type="molecule type" value="Genomic_DNA"/>
</dbReference>
<comment type="caution">
    <text evidence="2">The sequence shown here is derived from an EMBL/GenBank/DDBJ whole genome shotgun (WGS) entry which is preliminary data.</text>
</comment>
<reference evidence="2" key="1">
    <citation type="submission" date="2023-03" db="EMBL/GenBank/DDBJ databases">
        <title>Actinorhabdospora filicis NBRC 111898.</title>
        <authorList>
            <person name="Ichikawa N."/>
            <person name="Sato H."/>
            <person name="Tonouchi N."/>
        </authorList>
    </citation>
    <scope>NUCLEOTIDE SEQUENCE</scope>
    <source>
        <strain evidence="2">NBRC 111898</strain>
    </source>
</reference>
<dbReference type="InterPro" id="IPR012551">
    <property type="entry name" value="DUF1707_SHOCT-like"/>
</dbReference>
<dbReference type="Pfam" id="PF08044">
    <property type="entry name" value="DUF1707"/>
    <property type="match status" value="1"/>
</dbReference>
<evidence type="ECO:0000313" key="3">
    <source>
        <dbReference type="Proteomes" id="UP001165079"/>
    </source>
</evidence>
<feature type="domain" description="DUF1707" evidence="1">
    <location>
        <begin position="10"/>
        <end position="62"/>
    </location>
</feature>
<keyword evidence="3" id="KW-1185">Reference proteome</keyword>
<proteinExistence type="predicted"/>
<gene>
    <name evidence="2" type="ORF">Afil01_53520</name>
</gene>
<sequence>MAGELQRHDLRISTADRESVIAHLQACTAEGRLELDEFAERVDRVYAAKTFGDLEPILADLPQRGSQGAPVAAASELELKAMASAVKRRGRWLVPGKLKISAKAGGVRLDMSHAVIPQTLVEVELDAKASGITIVLPRHATAEDHGVQLFASSAKNAAETDPSETGPSPLHFRFSGQLTASSLRVRRVRRFLWWEY</sequence>